<dbReference type="NCBIfam" id="TIGR03268">
    <property type="entry name" value="methan_mark_3"/>
    <property type="match status" value="1"/>
</dbReference>
<comment type="caution">
    <text evidence="3">The sequence shown here is derived from an EMBL/GenBank/DDBJ whole genome shotgun (WGS) entry which is preliminary data.</text>
</comment>
<keyword evidence="3" id="KW-0413">Isomerase</keyword>
<dbReference type="EMBL" id="MSDW01000001">
    <property type="protein sequence ID" value="OKY78386.1"/>
    <property type="molecule type" value="Genomic_DNA"/>
</dbReference>
<evidence type="ECO:0000259" key="2">
    <source>
        <dbReference type="Pfam" id="PF26548"/>
    </source>
</evidence>
<accession>A0A1Q6DVL1</accession>
<protein>
    <recommendedName>
        <fullName evidence="1">UPF0288 protein BTN85_0877</fullName>
    </recommendedName>
</protein>
<dbReference type="Pfam" id="PF26548">
    <property type="entry name" value="DUF8179"/>
    <property type="match status" value="1"/>
</dbReference>
<keyword evidence="4" id="KW-1185">Reference proteome</keyword>
<dbReference type="PIRSF" id="PIRSF005852">
    <property type="entry name" value="UCP005852"/>
    <property type="match status" value="1"/>
</dbReference>
<sequence length="503" mass="57084">MEIKLNGDKIKVDEETRIRDLINLDRFNENGVIGVVESRKTFSEEKKDLLRFKTEKGSFTIKLNGTEFSEIFKKNLDKITGKNIRWSSNKILALGPFSTDVEINKESYMYERGELFLGTSGMNNDNTYLMICRKNHEKNYGTAGGVIGKIQRGKHLIDQLKEGVVIENIETLSEEKEKINAYSTSDLELKLKPGMEIYTHLNILLYEETPVSSEHILRGFEDSVFRVKEKNSTFVRTEEEASEIPSEFNEQRKEGYITVRNQGDGIGDIYFYRKKRPPSKGHNVTGEMEKGKELIELAEEGDLINVDTKPKRLLSVGMKQKEAADFFEENGVKHIRSGHEDDEGLVVDQEPYLTMEVLEEGEVKTHGIDKDKAIKVKLFYEKAPESVDYFKRITGLKDKKIGELNVYFTSKEISNVLFKGNKDLAGDLLPENTPNNVVESGMIGITNRSKPNKGVIGIRGTESKEYGPTGEDFNATNIVGEVKEGLNRLDGLTDEDKLYIMEV</sequence>
<feature type="domain" description="Putative peptidyl-prolyl cis-trans isomerase" evidence="2">
    <location>
        <begin position="374"/>
        <end position="502"/>
    </location>
</feature>
<reference evidence="3" key="1">
    <citation type="submission" date="2016-12" db="EMBL/GenBank/DDBJ databases">
        <title>Discovery of methanogenic haloarchaea.</title>
        <authorList>
            <person name="Sorokin D.Y."/>
            <person name="Makarova K.S."/>
            <person name="Abbas B."/>
            <person name="Ferrer M."/>
            <person name="Golyshin P.N."/>
        </authorList>
    </citation>
    <scope>NUCLEOTIDE SEQUENCE [LARGE SCALE GENOMIC DNA]</scope>
    <source>
        <strain evidence="3">HMET1</strain>
    </source>
</reference>
<evidence type="ECO:0000313" key="3">
    <source>
        <dbReference type="EMBL" id="OKY78386.1"/>
    </source>
</evidence>
<evidence type="ECO:0000256" key="1">
    <source>
        <dbReference type="HAMAP-Rule" id="MF_01089"/>
    </source>
</evidence>
<proteinExistence type="inferred from homology"/>
<dbReference type="InterPro" id="IPR016466">
    <property type="entry name" value="Methan_mark_3"/>
</dbReference>
<dbReference type="STRING" id="1903181.BTN85_0877"/>
<dbReference type="InterPro" id="IPR058492">
    <property type="entry name" value="DUF8179"/>
</dbReference>
<evidence type="ECO:0000313" key="4">
    <source>
        <dbReference type="Proteomes" id="UP000185744"/>
    </source>
</evidence>
<organism evidence="3 4">
    <name type="scientific">Methanohalarchaeum thermophilum</name>
    <dbReference type="NCBI Taxonomy" id="1903181"/>
    <lineage>
        <taxon>Archaea</taxon>
        <taxon>Methanobacteriati</taxon>
        <taxon>Methanobacteriota</taxon>
        <taxon>Methanonatronarchaeia</taxon>
        <taxon>Methanonatronarchaeales</taxon>
        <taxon>Methanonatronarchaeaceae</taxon>
        <taxon>Candidatus Methanohalarchaeum</taxon>
    </lineage>
</organism>
<dbReference type="GO" id="GO:0016853">
    <property type="term" value="F:isomerase activity"/>
    <property type="evidence" value="ECO:0007669"/>
    <property type="project" value="UniProtKB-KW"/>
</dbReference>
<dbReference type="HAMAP" id="MF_01089">
    <property type="entry name" value="UPF0288"/>
    <property type="match status" value="1"/>
</dbReference>
<dbReference type="InParanoid" id="A0A1Q6DVL1"/>
<dbReference type="AlphaFoldDB" id="A0A1Q6DVL1"/>
<dbReference type="Proteomes" id="UP000185744">
    <property type="component" value="Unassembled WGS sequence"/>
</dbReference>
<gene>
    <name evidence="3" type="ORF">BTN85_0877</name>
</gene>
<comment type="similarity">
    <text evidence="1">Belongs to the UPF0288 family.</text>
</comment>
<name>A0A1Q6DVL1_METT1</name>